<sequence length="306" mass="31486">MLSNLLLLVGITLMYSTPLVFGALGGVVSERSGVTNIGIEGMMSVGAIAAASTSYFTGNPWLGFLAAGIAGTLIALLHAIASVTFNADQTVSGVAINLLAPGVSLFVCRRLFDNAAMTPPVTTLPKLFGEGAFAGTEFSNLNVDVTVMLALVAALVVWFVLYKTKWGLRVRAVGEHPAAADTLGIDVGRTRYVCVLVSGLLAGFGGASVTLAIISQFTQTAISGQGFIALAAVIFGKWKPQGAYGACLLFGLAQALAVILGGGATPIPSQIVAMFPYVMTIVVLVLFVGRSEAPKADGVPYIKGGR</sequence>
<dbReference type="PANTHER" id="PTHR43370">
    <property type="entry name" value="SUGAR ABC TRANSPORTER INTEGRAL MEMBRANE PROTEIN-RELATED"/>
    <property type="match status" value="1"/>
</dbReference>
<evidence type="ECO:0000256" key="3">
    <source>
        <dbReference type="ARBA" id="ARBA00022692"/>
    </source>
</evidence>
<feature type="transmembrane region" description="Helical" evidence="6">
    <location>
        <begin position="220"/>
        <end position="236"/>
    </location>
</feature>
<accession>E1QY62</accession>
<evidence type="ECO:0000313" key="8">
    <source>
        <dbReference type="Proteomes" id="UP000000333"/>
    </source>
</evidence>
<organism evidence="7 8">
    <name type="scientific">Olsenella uli (strain ATCC 49627 / DSM 7084 / CCUG 31166 / CIP 109912 / JCM 12494 / LMG 11480 / NCIMB 702895 / VPI D76D-27C)</name>
    <name type="common">Lactobacillus uli</name>
    <dbReference type="NCBI Taxonomy" id="633147"/>
    <lineage>
        <taxon>Bacteria</taxon>
        <taxon>Bacillati</taxon>
        <taxon>Actinomycetota</taxon>
        <taxon>Coriobacteriia</taxon>
        <taxon>Coriobacteriales</taxon>
        <taxon>Atopobiaceae</taxon>
        <taxon>Olsenella</taxon>
    </lineage>
</organism>
<dbReference type="Pfam" id="PF02653">
    <property type="entry name" value="BPD_transp_2"/>
    <property type="match status" value="1"/>
</dbReference>
<dbReference type="RefSeq" id="WP_013251078.1">
    <property type="nucleotide sequence ID" value="NC_014363.1"/>
</dbReference>
<dbReference type="PANTHER" id="PTHR43370:SF1">
    <property type="entry name" value="GUANOSINE ABC TRANSPORTER PERMEASE PROTEIN NUPQ"/>
    <property type="match status" value="1"/>
</dbReference>
<dbReference type="GO" id="GO:0005886">
    <property type="term" value="C:plasma membrane"/>
    <property type="evidence" value="ECO:0007669"/>
    <property type="project" value="UniProtKB-SubCell"/>
</dbReference>
<evidence type="ECO:0000256" key="5">
    <source>
        <dbReference type="ARBA" id="ARBA00023136"/>
    </source>
</evidence>
<evidence type="ECO:0000256" key="6">
    <source>
        <dbReference type="SAM" id="Phobius"/>
    </source>
</evidence>
<dbReference type="GO" id="GO:0022857">
    <property type="term" value="F:transmembrane transporter activity"/>
    <property type="evidence" value="ECO:0007669"/>
    <property type="project" value="InterPro"/>
</dbReference>
<proteinExistence type="predicted"/>
<keyword evidence="2" id="KW-1003">Cell membrane</keyword>
<dbReference type="OrthoDB" id="9792579at2"/>
<feature type="transmembrane region" description="Helical" evidence="6">
    <location>
        <begin position="270"/>
        <end position="288"/>
    </location>
</feature>
<keyword evidence="8" id="KW-1185">Reference proteome</keyword>
<keyword evidence="5 6" id="KW-0472">Membrane</keyword>
<feature type="transmembrane region" description="Helical" evidence="6">
    <location>
        <begin position="145"/>
        <end position="162"/>
    </location>
</feature>
<feature type="transmembrane region" description="Helical" evidence="6">
    <location>
        <begin position="192"/>
        <end position="214"/>
    </location>
</feature>
<comment type="subcellular location">
    <subcellularLocation>
        <location evidence="1">Cell membrane</location>
        <topology evidence="1">Multi-pass membrane protein</topology>
    </subcellularLocation>
</comment>
<dbReference type="STRING" id="633147.Olsu_0194"/>
<evidence type="ECO:0000256" key="2">
    <source>
        <dbReference type="ARBA" id="ARBA00022475"/>
    </source>
</evidence>
<dbReference type="PATRIC" id="fig|633147.7.peg.1678"/>
<reference evidence="7 8" key="1">
    <citation type="journal article" date="2010" name="Stand. Genomic Sci.">
        <title>Complete genome sequence of Olsenella uli type strain (VPI D76D-27C).</title>
        <authorList>
            <person name="Goker M."/>
            <person name="Held B."/>
            <person name="Lucas S."/>
            <person name="Nolan M."/>
            <person name="Yasawong M."/>
            <person name="Glavina Del Rio T."/>
            <person name="Tice H."/>
            <person name="Cheng J.F."/>
            <person name="Bruce D."/>
            <person name="Detter J.C."/>
            <person name="Tapia R."/>
            <person name="Han C."/>
            <person name="Goodwin L."/>
            <person name="Pitluck S."/>
            <person name="Liolios K."/>
            <person name="Ivanova N."/>
            <person name="Mavromatis K."/>
            <person name="Mikhailova N."/>
            <person name="Pati A."/>
            <person name="Chen A."/>
            <person name="Palaniappan K."/>
            <person name="Land M."/>
            <person name="Hauser L."/>
            <person name="Chang Y.J."/>
            <person name="Jeffries C.D."/>
            <person name="Rohde M."/>
            <person name="Sikorski J."/>
            <person name="Pukall R."/>
            <person name="Woyke T."/>
            <person name="Bristow J."/>
            <person name="Eisen J.A."/>
            <person name="Markowitz V."/>
            <person name="Hugenholtz P."/>
            <person name="Kyrpides N.C."/>
            <person name="Klenk H.P."/>
            <person name="Lapidus A."/>
        </authorList>
    </citation>
    <scope>NUCLEOTIDE SEQUENCE [LARGE SCALE GENOMIC DNA]</scope>
    <source>
        <strain evidence="8">ATCC 49627 / DSM 7084 / CIP 109912 / JCM 12494 / NCIMB 702895 / VPI D76D-27C</strain>
    </source>
</reference>
<dbReference type="InterPro" id="IPR001851">
    <property type="entry name" value="ABC_transp_permease"/>
</dbReference>
<evidence type="ECO:0000256" key="4">
    <source>
        <dbReference type="ARBA" id="ARBA00022989"/>
    </source>
</evidence>
<dbReference type="GeneID" id="78511672"/>
<dbReference type="Proteomes" id="UP000000333">
    <property type="component" value="Chromosome"/>
</dbReference>
<name>E1QY62_OLSUV</name>
<dbReference type="eggNOG" id="COG1079">
    <property type="taxonomic scope" value="Bacteria"/>
</dbReference>
<keyword evidence="3 6" id="KW-0812">Transmembrane</keyword>
<evidence type="ECO:0000313" key="7">
    <source>
        <dbReference type="EMBL" id="ADK67326.1"/>
    </source>
</evidence>
<dbReference type="KEGG" id="ols:Olsu_0194"/>
<dbReference type="EMBL" id="CP002106">
    <property type="protein sequence ID" value="ADK67326.1"/>
    <property type="molecule type" value="Genomic_DNA"/>
</dbReference>
<protein>
    <submittedName>
        <fullName evidence="7">Nucleoside ABC transporter membrane protein</fullName>
    </submittedName>
</protein>
<feature type="transmembrane region" description="Helical" evidence="6">
    <location>
        <begin position="61"/>
        <end position="81"/>
    </location>
</feature>
<feature type="transmembrane region" description="Helical" evidence="6">
    <location>
        <begin position="93"/>
        <end position="112"/>
    </location>
</feature>
<dbReference type="AlphaFoldDB" id="E1QY62"/>
<evidence type="ECO:0000256" key="1">
    <source>
        <dbReference type="ARBA" id="ARBA00004651"/>
    </source>
</evidence>
<dbReference type="CDD" id="cd06580">
    <property type="entry name" value="TM_PBP1_transp_TpRbsC_like"/>
    <property type="match status" value="1"/>
</dbReference>
<feature type="transmembrane region" description="Helical" evidence="6">
    <location>
        <begin position="243"/>
        <end position="264"/>
    </location>
</feature>
<dbReference type="HOGENOM" id="CLU_040769_1_2_11"/>
<keyword evidence="4 6" id="KW-1133">Transmembrane helix</keyword>
<gene>
    <name evidence="7" type="ordered locus">Olsu_0194</name>
</gene>